<keyword evidence="3" id="KW-1185">Reference proteome</keyword>
<gene>
    <name evidence="2" type="ORF">EVAR_62860_1</name>
</gene>
<accession>A0A4C2A3Q1</accession>
<protein>
    <submittedName>
        <fullName evidence="2">Uncharacterized protein</fullName>
    </submittedName>
</protein>
<name>A0A4C2A3Q1_EUMVA</name>
<proteinExistence type="predicted"/>
<feature type="region of interest" description="Disordered" evidence="1">
    <location>
        <begin position="50"/>
        <end position="69"/>
    </location>
</feature>
<sequence>MRSTIKERAWSLEECQKWRREALNGFVAYTIEARSLPGFEILTSPLTSSNVTGPDRLSDRGRLSDELPPQSEMCKGSWGGVSIAFNAVGETLSFFPIFKRESVVGVLKGGYGLVAVRFKSFGHLPISSVGRGNSSIRALQLLLRTSLTRSLTLRWRALAWTY</sequence>
<dbReference type="EMBL" id="BGZK01002419">
    <property type="protein sequence ID" value="GBP93799.1"/>
    <property type="molecule type" value="Genomic_DNA"/>
</dbReference>
<comment type="caution">
    <text evidence="2">The sequence shown here is derived from an EMBL/GenBank/DDBJ whole genome shotgun (WGS) entry which is preliminary data.</text>
</comment>
<organism evidence="2 3">
    <name type="scientific">Eumeta variegata</name>
    <name type="common">Bagworm moth</name>
    <name type="synonym">Eumeta japonica</name>
    <dbReference type="NCBI Taxonomy" id="151549"/>
    <lineage>
        <taxon>Eukaryota</taxon>
        <taxon>Metazoa</taxon>
        <taxon>Ecdysozoa</taxon>
        <taxon>Arthropoda</taxon>
        <taxon>Hexapoda</taxon>
        <taxon>Insecta</taxon>
        <taxon>Pterygota</taxon>
        <taxon>Neoptera</taxon>
        <taxon>Endopterygota</taxon>
        <taxon>Lepidoptera</taxon>
        <taxon>Glossata</taxon>
        <taxon>Ditrysia</taxon>
        <taxon>Tineoidea</taxon>
        <taxon>Psychidae</taxon>
        <taxon>Oiketicinae</taxon>
        <taxon>Eumeta</taxon>
    </lineage>
</organism>
<dbReference type="AlphaFoldDB" id="A0A4C2A3Q1"/>
<evidence type="ECO:0000313" key="3">
    <source>
        <dbReference type="Proteomes" id="UP000299102"/>
    </source>
</evidence>
<feature type="compositionally biased region" description="Basic and acidic residues" evidence="1">
    <location>
        <begin position="56"/>
        <end position="65"/>
    </location>
</feature>
<reference evidence="2 3" key="1">
    <citation type="journal article" date="2019" name="Commun. Biol.">
        <title>The bagworm genome reveals a unique fibroin gene that provides high tensile strength.</title>
        <authorList>
            <person name="Kono N."/>
            <person name="Nakamura H."/>
            <person name="Ohtoshi R."/>
            <person name="Tomita M."/>
            <person name="Numata K."/>
            <person name="Arakawa K."/>
        </authorList>
    </citation>
    <scope>NUCLEOTIDE SEQUENCE [LARGE SCALE GENOMIC DNA]</scope>
</reference>
<evidence type="ECO:0000256" key="1">
    <source>
        <dbReference type="SAM" id="MobiDB-lite"/>
    </source>
</evidence>
<dbReference type="Proteomes" id="UP000299102">
    <property type="component" value="Unassembled WGS sequence"/>
</dbReference>
<evidence type="ECO:0000313" key="2">
    <source>
        <dbReference type="EMBL" id="GBP93799.1"/>
    </source>
</evidence>